<reference evidence="2 3" key="1">
    <citation type="submission" date="2023-12" db="EMBL/GenBank/DDBJ databases">
        <authorList>
            <person name="Manesh M.J.H."/>
            <person name="Bing R.G."/>
            <person name="Willard D.J."/>
            <person name="Kelly R.M."/>
        </authorList>
    </citation>
    <scope>NUCLEOTIDE SEQUENCE [LARGE SCALE GENOMIC DNA]</scope>
    <source>
        <strain evidence="2 3">DSM 8977</strain>
    </source>
</reference>
<proteinExistence type="predicted"/>
<keyword evidence="1" id="KW-1133">Transmembrane helix</keyword>
<accession>A0ABZ0U2N6</accession>
<keyword evidence="3" id="KW-1185">Reference proteome</keyword>
<keyword evidence="1" id="KW-0812">Transmembrane</keyword>
<keyword evidence="1" id="KW-0472">Membrane</keyword>
<dbReference type="EMBL" id="CP139957">
    <property type="protein sequence ID" value="WPX09970.1"/>
    <property type="molecule type" value="Genomic_DNA"/>
</dbReference>
<dbReference type="Pfam" id="PF06898">
    <property type="entry name" value="YqfD"/>
    <property type="match status" value="1"/>
</dbReference>
<evidence type="ECO:0000313" key="3">
    <source>
        <dbReference type="Proteomes" id="UP001322744"/>
    </source>
</evidence>
<evidence type="ECO:0000256" key="1">
    <source>
        <dbReference type="SAM" id="Phobius"/>
    </source>
</evidence>
<feature type="transmembrane region" description="Helical" evidence="1">
    <location>
        <begin position="79"/>
        <end position="100"/>
    </location>
</feature>
<dbReference type="InterPro" id="IPR010690">
    <property type="entry name" value="YqfD"/>
</dbReference>
<sequence length="381" mass="44055">MCSGRLVLKVEGENLNKFLNMLIFNKILLKLYSKQDNTIIIGVSTKDFKKVIKIAKRIKCRMNILEKNGIYFYLKELTLWKVIIVGVCVFILIVFNQFIFDIAISSHGSADMLLNEKIKEKLYQYNIKPFMLKNKIDEKILESKLLADLGDLMWVKVKKEGARLFVEYVKRETAEIENKKGRIFAASSGVIKKIILKSGNLLVKEGDTVVCGQLLVDNKVTSKDGIEYYEDANAQIEAITFYTIPAAFTIPLYQKEYISKATVPYIKVGNYEIKLKNIVTKNENCDKIKIKEYKLSPLAIWVGTYEIKRYKLKSFVPTLVQIKEKVKKECDQKFMALTKNKKIINVLSVRTHIKMIKKKGDIRIIECQRNYECLEEIGIKK</sequence>
<dbReference type="RefSeq" id="WP_045174742.1">
    <property type="nucleotide sequence ID" value="NZ_CP139957.1"/>
</dbReference>
<protein>
    <submittedName>
        <fullName evidence="2">Sporulation protein YqfD</fullName>
    </submittedName>
</protein>
<name>A0ABZ0U2N6_9FIRM</name>
<dbReference type="Proteomes" id="UP001322744">
    <property type="component" value="Chromosome"/>
</dbReference>
<organism evidence="2 3">
    <name type="scientific">Anaerocellum danielii</name>
    <dbReference type="NCBI Taxonomy" id="1387557"/>
    <lineage>
        <taxon>Bacteria</taxon>
        <taxon>Bacillati</taxon>
        <taxon>Bacillota</taxon>
        <taxon>Bacillota incertae sedis</taxon>
        <taxon>Caldicellulosiruptorales</taxon>
        <taxon>Caldicellulosiruptoraceae</taxon>
        <taxon>Anaerocellum</taxon>
    </lineage>
</organism>
<gene>
    <name evidence="2" type="ORF">SOJ16_001227</name>
</gene>
<evidence type="ECO:0000313" key="2">
    <source>
        <dbReference type="EMBL" id="WPX09970.1"/>
    </source>
</evidence>